<keyword evidence="2" id="KW-0645">Protease</keyword>
<comment type="catalytic activity">
    <reaction evidence="7">
        <text>N-terminal N(alpha)-acetyl-L-cysteinyl-L-aspartyl-[protein] + H2O = N-terminal L-aspartyl-[protein] + N-acetyl-L-cysteine</text>
        <dbReference type="Rhea" id="RHEA:74579"/>
        <dbReference type="Rhea" id="RHEA-COMP:12669"/>
        <dbReference type="Rhea" id="RHEA-COMP:18395"/>
        <dbReference type="ChEBI" id="CHEBI:15377"/>
        <dbReference type="ChEBI" id="CHEBI:64720"/>
        <dbReference type="ChEBI" id="CHEBI:78236"/>
        <dbReference type="ChEBI" id="CHEBI:193599"/>
    </reaction>
    <physiologicalReaction direction="left-to-right" evidence="7">
        <dbReference type="Rhea" id="RHEA:74580"/>
    </physiologicalReaction>
</comment>
<dbReference type="AlphaFoldDB" id="A0AA88I1W0"/>
<dbReference type="GO" id="GO:0004177">
    <property type="term" value="F:aminopeptidase activity"/>
    <property type="evidence" value="ECO:0007669"/>
    <property type="project" value="UniProtKB-KW"/>
</dbReference>
<dbReference type="Pfam" id="PF21646">
    <property type="entry name" value="ACTMAP-like_C"/>
    <property type="match status" value="1"/>
</dbReference>
<evidence type="ECO:0000256" key="5">
    <source>
        <dbReference type="ARBA" id="ARBA00034848"/>
    </source>
</evidence>
<evidence type="ECO:0000256" key="6">
    <source>
        <dbReference type="ARBA" id="ARBA00034908"/>
    </source>
</evidence>
<dbReference type="InterPro" id="IPR040043">
    <property type="entry name" value="ACTMAP"/>
</dbReference>
<reference evidence="8" key="1">
    <citation type="submission" date="2023-07" db="EMBL/GenBank/DDBJ databases">
        <title>Chromosome-level genome assembly of Artemia franciscana.</title>
        <authorList>
            <person name="Jo E."/>
        </authorList>
    </citation>
    <scope>NUCLEOTIDE SEQUENCE</scope>
    <source>
        <tissue evidence="8">Whole body</tissue>
    </source>
</reference>
<sequence length="277" mass="31073">MSPEFEKEISIVTEKAYYYYSKTCSDSCVNPVICIHESMPLLQNGPQCGLVALSTAVAILDLKQKVRVQEWFDEAKAKGYTKQGELFSSQYIVDLVNHKIGKHAKLFKIQNLLEKTDCWKNSLNLTEKVDTILSSLLKKEIVLMPYDCDYNHEPALKKGHKSHWAVIIGFVIFSDHLSPLPLKEKTKITHPSGIVITVVDSIDDLSSISKEHIYVVCRQGKSKHLGVWPLLSLLASNSNLVEYPPSLLEDGNYILPTEGIDIALKDTFVVISKEIVG</sequence>
<organism evidence="8 9">
    <name type="scientific">Artemia franciscana</name>
    <name type="common">Brine shrimp</name>
    <name type="synonym">Artemia sanfranciscana</name>
    <dbReference type="NCBI Taxonomy" id="6661"/>
    <lineage>
        <taxon>Eukaryota</taxon>
        <taxon>Metazoa</taxon>
        <taxon>Ecdysozoa</taxon>
        <taxon>Arthropoda</taxon>
        <taxon>Crustacea</taxon>
        <taxon>Branchiopoda</taxon>
        <taxon>Anostraca</taxon>
        <taxon>Artemiidae</taxon>
        <taxon>Artemia</taxon>
    </lineage>
</organism>
<dbReference type="PANTHER" id="PTHR28631:SF1">
    <property type="entry name" value="ACTIN MATURATION PROTEASE"/>
    <property type="match status" value="1"/>
</dbReference>
<gene>
    <name evidence="8" type="ORF">QYM36_003626</name>
</gene>
<evidence type="ECO:0000256" key="1">
    <source>
        <dbReference type="ARBA" id="ARBA00022438"/>
    </source>
</evidence>
<dbReference type="GO" id="GO:0006508">
    <property type="term" value="P:proteolysis"/>
    <property type="evidence" value="ECO:0007669"/>
    <property type="project" value="UniProtKB-KW"/>
</dbReference>
<name>A0AA88I1W0_ARTSF</name>
<evidence type="ECO:0000313" key="8">
    <source>
        <dbReference type="EMBL" id="KAK2721403.1"/>
    </source>
</evidence>
<evidence type="ECO:0000256" key="2">
    <source>
        <dbReference type="ARBA" id="ARBA00022670"/>
    </source>
</evidence>
<comment type="similarity">
    <text evidence="4">Belongs to the ACTMAP family.</text>
</comment>
<keyword evidence="1" id="KW-0031">Aminopeptidase</keyword>
<dbReference type="Proteomes" id="UP001187531">
    <property type="component" value="Unassembled WGS sequence"/>
</dbReference>
<accession>A0AA88I1W0</accession>
<keyword evidence="9" id="KW-1185">Reference proteome</keyword>
<dbReference type="PANTHER" id="PTHR28631">
    <property type="entry name" value="UPF0692 PROTEIN C19ORF54"/>
    <property type="match status" value="1"/>
</dbReference>
<dbReference type="EMBL" id="JAVRJZ010000006">
    <property type="protein sequence ID" value="KAK2721404.1"/>
    <property type="molecule type" value="Genomic_DNA"/>
</dbReference>
<evidence type="ECO:0000313" key="9">
    <source>
        <dbReference type="Proteomes" id="UP001187531"/>
    </source>
</evidence>
<evidence type="ECO:0000256" key="7">
    <source>
        <dbReference type="ARBA" id="ARBA00049041"/>
    </source>
</evidence>
<proteinExistence type="inferred from homology"/>
<keyword evidence="3" id="KW-0378">Hydrolase</keyword>
<dbReference type="EMBL" id="JAVRJZ010000006">
    <property type="protein sequence ID" value="KAK2721403.1"/>
    <property type="molecule type" value="Genomic_DNA"/>
</dbReference>
<protein>
    <recommendedName>
        <fullName evidence="5">Actin maturation protease</fullName>
    </recommendedName>
    <alternativeName>
        <fullName evidence="6">Actin aminopeptidase ACTMAP</fullName>
    </alternativeName>
</protein>
<evidence type="ECO:0000256" key="4">
    <source>
        <dbReference type="ARBA" id="ARBA00034725"/>
    </source>
</evidence>
<evidence type="ECO:0000256" key="3">
    <source>
        <dbReference type="ARBA" id="ARBA00022801"/>
    </source>
</evidence>
<comment type="caution">
    <text evidence="8">The sequence shown here is derived from an EMBL/GenBank/DDBJ whole genome shotgun (WGS) entry which is preliminary data.</text>
</comment>